<gene>
    <name evidence="4" type="ORF">URODEC1_LOCUS46373</name>
</gene>
<feature type="region of interest" description="Disordered" evidence="1">
    <location>
        <begin position="749"/>
        <end position="773"/>
    </location>
</feature>
<evidence type="ECO:0000259" key="3">
    <source>
        <dbReference type="Pfam" id="PF13968"/>
    </source>
</evidence>
<dbReference type="EMBL" id="OZ075129">
    <property type="protein sequence ID" value="CAL4963910.1"/>
    <property type="molecule type" value="Genomic_DNA"/>
</dbReference>
<feature type="domain" description="DUF4220" evidence="3">
    <location>
        <begin position="49"/>
        <end position="483"/>
    </location>
</feature>
<feature type="region of interest" description="Disordered" evidence="1">
    <location>
        <begin position="260"/>
        <end position="283"/>
    </location>
</feature>
<dbReference type="InterPro" id="IPR025315">
    <property type="entry name" value="DUF4220"/>
</dbReference>
<dbReference type="Proteomes" id="UP001497457">
    <property type="component" value="Chromosome 19rd"/>
</dbReference>
<feature type="compositionally biased region" description="Polar residues" evidence="1">
    <location>
        <begin position="762"/>
        <end position="773"/>
    </location>
</feature>
<organism evidence="4 5">
    <name type="scientific">Urochloa decumbens</name>
    <dbReference type="NCBI Taxonomy" id="240449"/>
    <lineage>
        <taxon>Eukaryota</taxon>
        <taxon>Viridiplantae</taxon>
        <taxon>Streptophyta</taxon>
        <taxon>Embryophyta</taxon>
        <taxon>Tracheophyta</taxon>
        <taxon>Spermatophyta</taxon>
        <taxon>Magnoliopsida</taxon>
        <taxon>Liliopsida</taxon>
        <taxon>Poales</taxon>
        <taxon>Poaceae</taxon>
        <taxon>PACMAD clade</taxon>
        <taxon>Panicoideae</taxon>
        <taxon>Panicodae</taxon>
        <taxon>Paniceae</taxon>
        <taxon>Melinidinae</taxon>
        <taxon>Urochloa</taxon>
    </lineage>
</organism>
<keyword evidence="2" id="KW-0472">Membrane</keyword>
<dbReference type="Pfam" id="PF13968">
    <property type="entry name" value="DUF4220"/>
    <property type="match status" value="1"/>
</dbReference>
<evidence type="ECO:0000313" key="4">
    <source>
        <dbReference type="EMBL" id="CAL4963910.1"/>
    </source>
</evidence>
<proteinExistence type="predicted"/>
<accession>A0ABC8ZQL4</accession>
<dbReference type="Pfam" id="PF04578">
    <property type="entry name" value="DUF594"/>
    <property type="match status" value="1"/>
</dbReference>
<keyword evidence="2" id="KW-0812">Transmembrane</keyword>
<feature type="transmembrane region" description="Helical" evidence="2">
    <location>
        <begin position="46"/>
        <end position="67"/>
    </location>
</feature>
<protein>
    <recommendedName>
        <fullName evidence="3">DUF4220 domain-containing protein</fullName>
    </recommendedName>
</protein>
<reference evidence="5" key="1">
    <citation type="submission" date="2024-06" db="EMBL/GenBank/DDBJ databases">
        <authorList>
            <person name="Ryan C."/>
        </authorList>
    </citation>
    <scope>NUCLEOTIDE SEQUENCE [LARGE SCALE GENOMIC DNA]</scope>
</reference>
<keyword evidence="5" id="KW-1185">Reference proteome</keyword>
<feature type="compositionally biased region" description="Basic and acidic residues" evidence="1">
    <location>
        <begin position="269"/>
        <end position="278"/>
    </location>
</feature>
<evidence type="ECO:0000313" key="5">
    <source>
        <dbReference type="Proteomes" id="UP001497457"/>
    </source>
</evidence>
<sequence length="773" mass="88553">MSFAAVIQWWEAWQLRVLAISCLLLQWFLFFSAASRKFQIRGWFRFFIWLSYLSSDALAIYALATLYNRHNNPAASTARSTSTPINSHGLEVLWAPVLLIHLAGQDTITAYNIEDNELWTRHVITVASQVTVAVYVFYKSWSGEKSLLQAAIVLFLAGILRCSEKPWALHRASINSLVSDPPAGSFLSANRKRREWQQKRILNIMKRLVQECLKNFAPRISQNQVGMDGDGEDEQEEGESPLTLKGYIQHAAQFFAEYEEVPDSGEQDDQNHEENNEEKQDEELEKAIPHLPTEPRKLFVDLPFPYARRLSILQSFFRLDGPSANRVLQAGLSNTFDLLYTKERVFQTDYGLFVRTGGMILNFASLGLFCRSHKHGYVRGDVIVTYILLAGTAALEALAYSRLVFLNDEFVPRSSRVLNEPPNNNPLDQLWDRLLKRATEAIRRRLNIPRISRSSRENNYYRFRSWLGRPRWSKAVSQYNLLDSFTRDTRPTVLSRVASWFSCKDYLDRIQHVEYKPSSGGITEAVLAYLRRGWIEYIHDVATYRRFNSRRGQWTLERYCRELSWSVQKPFDESVVLWHIATDLCLRKLGCYHQGPDQSQGPLIARCREMSNYMIYLLFVQPEMLLAGTRRSLFTAAISELEELFVGNGKKPPVEDSVLSREIFAEAASGPATSIHEACVLGRALQRLGDEKMWEVVEGVWVEMLCYSASRCRGYLHAKSLGSGGEYLSYVWMLLSYMGMESLADRFQQPEPAEEDMVAAGPSTSQSQGFARV</sequence>
<dbReference type="InterPro" id="IPR007658">
    <property type="entry name" value="DUF594"/>
</dbReference>
<evidence type="ECO:0000256" key="1">
    <source>
        <dbReference type="SAM" id="MobiDB-lite"/>
    </source>
</evidence>
<evidence type="ECO:0000256" key="2">
    <source>
        <dbReference type="SAM" id="Phobius"/>
    </source>
</evidence>
<name>A0ABC8ZQL4_9POAL</name>
<keyword evidence="2" id="KW-1133">Transmembrane helix</keyword>
<reference evidence="4 5" key="2">
    <citation type="submission" date="2024-10" db="EMBL/GenBank/DDBJ databases">
        <authorList>
            <person name="Ryan C."/>
        </authorList>
    </citation>
    <scope>NUCLEOTIDE SEQUENCE [LARGE SCALE GENOMIC DNA]</scope>
</reference>
<dbReference type="PANTHER" id="PTHR31325">
    <property type="entry name" value="OS01G0798800 PROTEIN-RELATED"/>
    <property type="match status" value="1"/>
</dbReference>
<feature type="transmembrane region" description="Helical" evidence="2">
    <location>
        <begin position="12"/>
        <end position="34"/>
    </location>
</feature>
<dbReference type="AlphaFoldDB" id="A0ABC8ZQL4"/>